<keyword evidence="1" id="KW-0472">Membrane</keyword>
<sequence length="347" mass="38014">MSRLKDISVRFKIVIPVTVVVIATSIVTCLVIYQLLARSEEERAKKAIHPVQSRLEETIKELDSISTLITSNIAGNGEIQFGVALGDASILKKLSEPLIKTLKGSETLKGHITFIDSRGKVIYSDLPQLVGKVILDTRPMLKALIKTKDKRPLSGIEPGVDGVFFRKLVPIIYNGMYSGAVEYSISLLNLFNRVKGVDEHIHIAWFAKGTSLPGTRGNFEGFRLGDATSPSLFESLAVAPALKGALKRLSGQPVTEHYKNFYVCAIPMHFFDAHGNEGAFVILLDNTQGINSMRLVLKSLVVIFAISALVLIGVVLLTVNLVLRPLPDLVNFMDDLAAGRLLREARL</sequence>
<dbReference type="SUPFAM" id="SSF103190">
    <property type="entry name" value="Sensory domain-like"/>
    <property type="match status" value="1"/>
</dbReference>
<feature type="transmembrane region" description="Helical" evidence="1">
    <location>
        <begin position="300"/>
        <end position="323"/>
    </location>
</feature>
<gene>
    <name evidence="2" type="ORF">ENJ63_01375</name>
</gene>
<organism evidence="2">
    <name type="scientific">Dissulfuribacter thermophilus</name>
    <dbReference type="NCBI Taxonomy" id="1156395"/>
    <lineage>
        <taxon>Bacteria</taxon>
        <taxon>Pseudomonadati</taxon>
        <taxon>Thermodesulfobacteriota</taxon>
        <taxon>Dissulfuribacteria</taxon>
        <taxon>Dissulfuribacterales</taxon>
        <taxon>Dissulfuribacteraceae</taxon>
        <taxon>Dissulfuribacter</taxon>
    </lineage>
</organism>
<evidence type="ECO:0008006" key="3">
    <source>
        <dbReference type="Google" id="ProtNLM"/>
    </source>
</evidence>
<reference evidence="2" key="1">
    <citation type="journal article" date="2020" name="mSystems">
        <title>Genome- and Community-Level Interaction Insights into Carbon Utilization and Element Cycling Functions of Hydrothermarchaeota in Hydrothermal Sediment.</title>
        <authorList>
            <person name="Zhou Z."/>
            <person name="Liu Y."/>
            <person name="Xu W."/>
            <person name="Pan J."/>
            <person name="Luo Z.H."/>
            <person name="Li M."/>
        </authorList>
    </citation>
    <scope>NUCLEOTIDE SEQUENCE [LARGE SCALE GENOMIC DNA]</scope>
    <source>
        <strain evidence="2">HyVt-503</strain>
    </source>
</reference>
<dbReference type="InterPro" id="IPR029151">
    <property type="entry name" value="Sensor-like_sf"/>
</dbReference>
<comment type="caution">
    <text evidence="2">The sequence shown here is derived from an EMBL/GenBank/DDBJ whole genome shotgun (WGS) entry which is preliminary data.</text>
</comment>
<dbReference type="AlphaFoldDB" id="A0A7V2WSF8"/>
<protein>
    <recommendedName>
        <fullName evidence="3">Methyl-accepting chemotaxis protein</fullName>
    </recommendedName>
</protein>
<feature type="transmembrane region" description="Helical" evidence="1">
    <location>
        <begin position="13"/>
        <end position="36"/>
    </location>
</feature>
<feature type="non-terminal residue" evidence="2">
    <location>
        <position position="347"/>
    </location>
</feature>
<evidence type="ECO:0000313" key="2">
    <source>
        <dbReference type="EMBL" id="HFC46512.1"/>
    </source>
</evidence>
<proteinExistence type="predicted"/>
<dbReference type="EMBL" id="DRND01000116">
    <property type="protein sequence ID" value="HFC46512.1"/>
    <property type="molecule type" value="Genomic_DNA"/>
</dbReference>
<accession>A0A7V2WSF8</accession>
<evidence type="ECO:0000256" key="1">
    <source>
        <dbReference type="SAM" id="Phobius"/>
    </source>
</evidence>
<keyword evidence="1" id="KW-1133">Transmembrane helix</keyword>
<dbReference type="Proteomes" id="UP000885797">
    <property type="component" value="Unassembled WGS sequence"/>
</dbReference>
<name>A0A7V2WSF8_9BACT</name>
<keyword evidence="1" id="KW-0812">Transmembrane</keyword>